<keyword evidence="2" id="KW-1185">Reference proteome</keyword>
<evidence type="ECO:0000313" key="1">
    <source>
        <dbReference type="EMBL" id="MDV2477643.1"/>
    </source>
</evidence>
<accession>A0ABU3WUG1</accession>
<proteinExistence type="predicted"/>
<sequence length="342" mass="36172">MTNRITRPRDAVIKRLYALSMNRCAFPGCTIQIVETTTGTVVSEVCHINAHNAGGPRYDAAQTDEERHGFDNLIIMCKVHHAVIDDKNNLDEFTTEYLRSVKIDHEKAAKTAPPPPEPDGLLAALQLTATLYESGSTHMDFRNAIFKVGGEGGYAGGGGGNGGELTIVGIARLPEGVDVSLDGGHGRWPGGGGGGGGVLRFQGRPADTGDVTSGLSVRAFFTTDAARVSEGLLFTLGSGPSYFGVESLPASFVTGWVAMVDFGSIAANTLLQLRIEADSEEGDAEADGTLDAEVPDWEDAIVRRSLVGRVSLTVSRPGIVNLRLTSGEVCLAEFPIEVRLQS</sequence>
<keyword evidence="1" id="KW-0540">Nuclease</keyword>
<keyword evidence="1" id="KW-0378">Hydrolase</keyword>
<name>A0ABU3WUG1_9NOCA</name>
<keyword evidence="1" id="KW-0255">Endonuclease</keyword>
<dbReference type="GO" id="GO:0004519">
    <property type="term" value="F:endonuclease activity"/>
    <property type="evidence" value="ECO:0007669"/>
    <property type="project" value="UniProtKB-KW"/>
</dbReference>
<gene>
    <name evidence="1" type="ORF">F8M49_23745</name>
</gene>
<reference evidence="1 2" key="1">
    <citation type="submission" date="2019-10" db="EMBL/GenBank/DDBJ databases">
        <title>Draft Genome Assembly of Rhodococcus zopfii DSM44189.</title>
        <authorList>
            <person name="Sutton J.M."/>
            <person name="Akob D.M."/>
            <person name="Bushman T.J."/>
        </authorList>
    </citation>
    <scope>NUCLEOTIDE SEQUENCE [LARGE SCALE GENOMIC DNA]</scope>
    <source>
        <strain evidence="1 2">DSM 44189</strain>
    </source>
</reference>
<protein>
    <submittedName>
        <fullName evidence="1">HNH endonuclease</fullName>
    </submittedName>
</protein>
<organism evidence="1 2">
    <name type="scientific">Rhodococcus zopfii</name>
    <dbReference type="NCBI Taxonomy" id="43772"/>
    <lineage>
        <taxon>Bacteria</taxon>
        <taxon>Bacillati</taxon>
        <taxon>Actinomycetota</taxon>
        <taxon>Actinomycetes</taxon>
        <taxon>Mycobacteriales</taxon>
        <taxon>Nocardiaceae</taxon>
        <taxon>Rhodococcus</taxon>
    </lineage>
</organism>
<comment type="caution">
    <text evidence="1">The sequence shown here is derived from an EMBL/GenBank/DDBJ whole genome shotgun (WGS) entry which is preliminary data.</text>
</comment>
<evidence type="ECO:0000313" key="2">
    <source>
        <dbReference type="Proteomes" id="UP001275440"/>
    </source>
</evidence>
<dbReference type="EMBL" id="WBMO01000005">
    <property type="protein sequence ID" value="MDV2477643.1"/>
    <property type="molecule type" value="Genomic_DNA"/>
</dbReference>
<dbReference type="Proteomes" id="UP001275440">
    <property type="component" value="Unassembled WGS sequence"/>
</dbReference>